<evidence type="ECO:0000313" key="2">
    <source>
        <dbReference type="EMBL" id="CAE7593630.1"/>
    </source>
</evidence>
<dbReference type="PANTHER" id="PTHR46224">
    <property type="entry name" value="ANKYRIN REPEAT FAMILY PROTEIN"/>
    <property type="match status" value="1"/>
</dbReference>
<dbReference type="Gene3D" id="1.25.40.20">
    <property type="entry name" value="Ankyrin repeat-containing domain"/>
    <property type="match status" value="3"/>
</dbReference>
<feature type="region of interest" description="Disordered" evidence="1">
    <location>
        <begin position="1433"/>
        <end position="1466"/>
    </location>
</feature>
<feature type="compositionally biased region" description="Basic and acidic residues" evidence="1">
    <location>
        <begin position="1503"/>
        <end position="1518"/>
    </location>
</feature>
<evidence type="ECO:0000313" key="3">
    <source>
        <dbReference type="Proteomes" id="UP000604046"/>
    </source>
</evidence>
<dbReference type="EMBL" id="CAJNDS010002778">
    <property type="protein sequence ID" value="CAE7593630.1"/>
    <property type="molecule type" value="Genomic_DNA"/>
</dbReference>
<feature type="compositionally biased region" description="Acidic residues" evidence="1">
    <location>
        <begin position="1547"/>
        <end position="1558"/>
    </location>
</feature>
<feature type="compositionally biased region" description="Basic and acidic residues" evidence="1">
    <location>
        <begin position="1446"/>
        <end position="1455"/>
    </location>
</feature>
<dbReference type="Pfam" id="PF12796">
    <property type="entry name" value="Ank_2"/>
    <property type="match status" value="1"/>
</dbReference>
<dbReference type="SUPFAM" id="SSF48403">
    <property type="entry name" value="Ankyrin repeat"/>
    <property type="match status" value="1"/>
</dbReference>
<comment type="caution">
    <text evidence="2">The sequence shown here is derived from an EMBL/GenBank/DDBJ whole genome shotgun (WGS) entry which is preliminary data.</text>
</comment>
<dbReference type="Proteomes" id="UP000604046">
    <property type="component" value="Unassembled WGS sequence"/>
</dbReference>
<accession>A0A812V221</accession>
<gene>
    <name evidence="2" type="ORF">SNAT2548_LOCUS33793</name>
</gene>
<feature type="compositionally biased region" description="Acidic residues" evidence="1">
    <location>
        <begin position="1619"/>
        <end position="1628"/>
    </location>
</feature>
<reference evidence="2" key="1">
    <citation type="submission" date="2021-02" db="EMBL/GenBank/DDBJ databases">
        <authorList>
            <person name="Dougan E. K."/>
            <person name="Rhodes N."/>
            <person name="Thang M."/>
            <person name="Chan C."/>
        </authorList>
    </citation>
    <scope>NUCLEOTIDE SEQUENCE</scope>
</reference>
<keyword evidence="3" id="KW-1185">Reference proteome</keyword>
<dbReference type="PANTHER" id="PTHR46224:SF64">
    <property type="entry name" value="IQ MOTIF AND ANKYRIN REPEAT DOMAIN-CONTAINING PROTEIN 1"/>
    <property type="match status" value="1"/>
</dbReference>
<name>A0A812V221_9DINO</name>
<dbReference type="InterPro" id="IPR051616">
    <property type="entry name" value="Cul2-RING_E3_ligase_SR"/>
</dbReference>
<dbReference type="SMART" id="SM00248">
    <property type="entry name" value="ANK"/>
    <property type="match status" value="6"/>
</dbReference>
<feature type="region of interest" description="Disordered" evidence="1">
    <location>
        <begin position="1502"/>
        <end position="1673"/>
    </location>
</feature>
<feature type="region of interest" description="Disordered" evidence="1">
    <location>
        <begin position="1833"/>
        <end position="1853"/>
    </location>
</feature>
<dbReference type="InterPro" id="IPR002110">
    <property type="entry name" value="Ankyrin_rpt"/>
</dbReference>
<dbReference type="InterPro" id="IPR036770">
    <property type="entry name" value="Ankyrin_rpt-contain_sf"/>
</dbReference>
<dbReference type="OrthoDB" id="428252at2759"/>
<feature type="compositionally biased region" description="Low complexity" evidence="1">
    <location>
        <begin position="1522"/>
        <end position="1536"/>
    </location>
</feature>
<feature type="compositionally biased region" description="Low complexity" evidence="1">
    <location>
        <begin position="1630"/>
        <end position="1643"/>
    </location>
</feature>
<proteinExistence type="predicted"/>
<organism evidence="2 3">
    <name type="scientific">Symbiodinium natans</name>
    <dbReference type="NCBI Taxonomy" id="878477"/>
    <lineage>
        <taxon>Eukaryota</taxon>
        <taxon>Sar</taxon>
        <taxon>Alveolata</taxon>
        <taxon>Dinophyceae</taxon>
        <taxon>Suessiales</taxon>
        <taxon>Symbiodiniaceae</taxon>
        <taxon>Symbiodinium</taxon>
    </lineage>
</organism>
<sequence length="2277" mass="248856">MAIPSLERLAHDLKPVHLHSQMVFLLDVDFIGSLEISAPVGGSLRSTDQWLTNAGTKSKHPMTSVQDLNGCLHWCRSNLEHLTTHLTQSQNVSKGGSKILHFEAKETHVFQDLPEVSSSSQGAMLRFLETSFLKGIRYGFQAPIYVPDVGPVTSLSAFYISLLVADPLGPAIPEGISSVVFADPVRAIVDSMARSSNKLPGTTAELMLKLRIATRVELPSLLEITMPPGYSPLPGGQCGKRPWPGQLAFSETSPVGLSTCSFQRDVAAITYKNKQYDVFRLRITPMDSYPLMPGLVQFRVDIINPPAELSSFYLENEPAPGDRICGPACWSFQTQTSAGNMIDAPQTVASEPPPFEMALGQIMQIWPPGRNDRPNKNSRLIFHFSLGTNGPYRPGDMMPAGEIELVGPPGTIIPTRCYHLVETRVVNLFGSVFNATQLGVNEWDPNSPVTGCEGNGETALISLSPGLIASYAYAFRIDIVNPGVQTASNFWTMTLLDHFAQPIPSFNLWAFPEISISTFARNSAPSCYLGDCVGAGAGVAIPVSVTLRTQNVVSTSGQLYITAPLEFGFDPIPNAPLIEGDKQTPCLIREYDNHNMSALPYTWRMAERDCVIVDRGNPLDGTGTGDTRTVRIIVRYQFNPADLRPPKAFRPNATFMLFFWIHPPMTFRPAEAWMLESFSPTGEELDIGSAMGWEVRRVMNLFEHSNTGGINQFTQTIAPAVTAGNRLIPDFVIDFVLPANAWLQDKLVLTAPKNFQLQLGFMDANSPGSCIERRILLPLVVADLEPEATRPAYCGAEVMTLPVMNFGRALQMQPQVSLEQAAEALEGELAIGLQRIDLGTVLLLGRGARLEGPGGHWKAKWSEWWGQQVQDFVSAETAPVPLPLMMCHDPTPVPQVVDVAGGMNGTKLAPLEEFVRLEGHRWATSWTKGRGSVYRLDRYGHRGEALLLPSFCRVEEPELSVYVETNHGRQATSWLCPGLTKLAADVEPQKLSLSDLLHTIQSSHSLQLVLPAAKLGFNDPPSTAQFGRCAARRCPFYIKAFDMGARLELSMVPPLKTRTGDADSVDAQVLKEQLGAQLFSVLNQKALLCIRRSGGPMLDARRITGASLQDICAYLTTDWVSSLIAMPHSWARLDAHAERCCYLESALGPVPGSGSFVTWKAKEQCDVCGLPSVGSEVSREGANLAVCSECAVFVPGSQAFSAKQALAQHTSLPEHKLIGSFDSGLDDTLGSTEPEDPAFSGNYMWPEGTVANDAVVLVVGGMLSLRPPKKGWPVSLETELHKQLQLLIGCRSRSLKILGTAAEAESPNILVNFVLLHPALFFAGKHEAKEAEEVEEVDPIMPLAWYQNLQKELRKMAETQQERKTWTKGEQDTAAPLLLVSDLKRVILPCSLFLMRSHHEFAACEIYERPASKQLFMMHDEVNALLNHVRDRDLKSPAGPAAPFRPDFRPSEKKESARRRSSARERRATVVELLHPDLADLQPDLNRRRMTELVRPTAYEAAELAKLEPREGSKEQRSQEPQNSSTSSWETSQNSQREPARLQTEESQLDALDDDPDGEGTAFVSPAGAREARDGDPPMSETPEAAAVVAVGETPQGAKAVSDEEWQIPMKRVPRQEDVLAEDGEGGDESAGAAEADPDSAPSKTPKDPEGPLGDYEVAEGEGEGSPQAHRCSQAQTEAVVAAVLEFRPSLEQLAVRLRGLVERFSENQTSQVEQVETLLQRWGRWGSDRPGTEGTEPSKACLAILSRNLHSEGSSPSALDMSIQDCNYPVTNMLLRHVPDHLDATLIAVLNGHNPLTGQSLLYAAVKYSNRYTGGVVDELLKRRADINGPGSAPLSISPLSPRASQGERREPPVVSCVRRADLALIKRVLWHQADVNAKAADGKTLLQIAVERGCEDILAVLLSAPGCDVNGTNAYGRTALVSALRTCRPPFMLAQQLLAAQCDASQPDVAGVQPLLHTASIPEPGIHALLLSCRADPDAVATPDTDAQARLLHVAARASNETLLKCLLDATAEPNATESFGRTVLHLAISQNLSKETILAILHARGDPNITTWQSAGGETPLRLAILAQSPAVELLLEAQANPNGRNLAGCSALRAALCGPDSQKTCELLLAWHADPQLQRTLLTSQEQSRISSPSHTVLTMPSVAIQPKGADRTQLPKYMAETWSKAKFRPRQVVRQAEQIEEFDPLCPLTLPPLESLEKKFNRTLNARRKMLPWRLHLRNPQSPPPEEYNYWKLEHYAGSGSKELQTSAIARSWDVLSSELLRPYRLGKCSVG</sequence>
<evidence type="ECO:0000256" key="1">
    <source>
        <dbReference type="SAM" id="MobiDB-lite"/>
    </source>
</evidence>
<protein>
    <submittedName>
        <fullName evidence="2">Uncharacterized protein</fullName>
    </submittedName>
</protein>